<gene>
    <name evidence="3" type="ORF">HGO97_020415</name>
</gene>
<proteinExistence type="predicted"/>
<sequence>MKEYKGRAVVKGNVTGRLLVSHYGLNVLASYSGVLTNPSAPAVCIDADNKDLYNKDLAGVILCIPQVIGSTTAGMLIQTIAALKKHPKAIIFANPIDSLALSGVLLADIWENTKIVAVDRLGEAFLDEVKDGQMAEIKEDGTIIIEDEREGRE</sequence>
<protein>
    <submittedName>
        <fullName evidence="3">DUF126 domain-containing protein</fullName>
    </submittedName>
</protein>
<dbReference type="InterPro" id="IPR002840">
    <property type="entry name" value="PMDh-S-like_dom"/>
</dbReference>
<dbReference type="EMBL" id="JABACJ020000029">
    <property type="protein sequence ID" value="MBU3878169.1"/>
    <property type="molecule type" value="Genomic_DNA"/>
</dbReference>
<dbReference type="Gene3D" id="3.50.30.10">
    <property type="entry name" value="Phosphohistidine domain"/>
    <property type="match status" value="1"/>
</dbReference>
<feature type="domain" description="Phosphomevalonate dehydratase small subunit-like" evidence="2">
    <location>
        <begin position="44"/>
        <end position="109"/>
    </location>
</feature>
<name>A0ABS6D9A1_9FIRM</name>
<comment type="caution">
    <text evidence="3">The sequence shown here is derived from an EMBL/GenBank/DDBJ whole genome shotgun (WGS) entry which is preliminary data.</text>
</comment>
<evidence type="ECO:0000313" key="3">
    <source>
        <dbReference type="EMBL" id="MBU3878169.1"/>
    </source>
</evidence>
<dbReference type="RefSeq" id="WP_168866493.1">
    <property type="nucleotide sequence ID" value="NZ_JABACJ020000029.1"/>
</dbReference>
<keyword evidence="1" id="KW-0456">Lyase</keyword>
<accession>A0ABS6D9A1</accession>
<dbReference type="SUPFAM" id="SSF52016">
    <property type="entry name" value="LeuD/IlvD-like"/>
    <property type="match status" value="1"/>
</dbReference>
<dbReference type="Proteomes" id="UP000723714">
    <property type="component" value="Unassembled WGS sequence"/>
</dbReference>
<evidence type="ECO:0000256" key="1">
    <source>
        <dbReference type="ARBA" id="ARBA00023239"/>
    </source>
</evidence>
<evidence type="ECO:0000259" key="2">
    <source>
        <dbReference type="Pfam" id="PF01989"/>
    </source>
</evidence>
<evidence type="ECO:0000313" key="4">
    <source>
        <dbReference type="Proteomes" id="UP000723714"/>
    </source>
</evidence>
<dbReference type="Pfam" id="PF01989">
    <property type="entry name" value="AcnX_swivel_put"/>
    <property type="match status" value="1"/>
</dbReference>
<organism evidence="3 4">
    <name type="scientific">Faecalicatena faecalis</name>
    <dbReference type="NCBI Taxonomy" id="2726362"/>
    <lineage>
        <taxon>Bacteria</taxon>
        <taxon>Bacillati</taxon>
        <taxon>Bacillota</taxon>
        <taxon>Clostridia</taxon>
        <taxon>Lachnospirales</taxon>
        <taxon>Lachnospiraceae</taxon>
        <taxon>Faecalicatena</taxon>
    </lineage>
</organism>
<keyword evidence="4" id="KW-1185">Reference proteome</keyword>
<reference evidence="3 4" key="1">
    <citation type="submission" date="2021-06" db="EMBL/GenBank/DDBJ databases">
        <title>Faecalicatena sp. nov. isolated from porcine feces.</title>
        <authorList>
            <person name="Oh B.S."/>
            <person name="Lee J.H."/>
        </authorList>
    </citation>
    <scope>NUCLEOTIDE SEQUENCE [LARGE SCALE GENOMIC DNA]</scope>
    <source>
        <strain evidence="3 4">AGMB00832</strain>
    </source>
</reference>